<dbReference type="PANTHER" id="PTHR20992">
    <property type="entry name" value="AT15442P-RELATED"/>
    <property type="match status" value="1"/>
</dbReference>
<feature type="transmembrane region" description="Helical" evidence="2">
    <location>
        <begin position="232"/>
        <end position="252"/>
    </location>
</feature>
<feature type="transmembrane region" description="Helical" evidence="2">
    <location>
        <begin position="191"/>
        <end position="212"/>
    </location>
</feature>
<evidence type="ECO:0000256" key="1">
    <source>
        <dbReference type="SAM" id="MobiDB-lite"/>
    </source>
</evidence>
<feature type="region of interest" description="Disordered" evidence="1">
    <location>
        <begin position="1"/>
        <end position="23"/>
    </location>
</feature>
<dbReference type="OrthoDB" id="9790659at2"/>
<keyword evidence="2" id="KW-0812">Transmembrane</keyword>
<feature type="compositionally biased region" description="Polar residues" evidence="1">
    <location>
        <begin position="1"/>
        <end position="10"/>
    </location>
</feature>
<dbReference type="Pfam" id="PF04087">
    <property type="entry name" value="DUF389"/>
    <property type="match status" value="1"/>
</dbReference>
<dbReference type="RefSeq" id="WP_132213756.1">
    <property type="nucleotide sequence ID" value="NZ_OX156936.1"/>
</dbReference>
<keyword evidence="2" id="KW-0472">Membrane</keyword>
<keyword evidence="4" id="KW-1185">Reference proteome</keyword>
<dbReference type="AlphaFoldDB" id="A0A4R1RQH4"/>
<dbReference type="InterPro" id="IPR005240">
    <property type="entry name" value="DUF389"/>
</dbReference>
<feature type="transmembrane region" description="Helical" evidence="2">
    <location>
        <begin position="93"/>
        <end position="115"/>
    </location>
</feature>
<keyword evidence="2" id="KW-1133">Transmembrane helix</keyword>
<dbReference type="PANTHER" id="PTHR20992:SF9">
    <property type="entry name" value="AT15442P-RELATED"/>
    <property type="match status" value="1"/>
</dbReference>
<evidence type="ECO:0000256" key="2">
    <source>
        <dbReference type="SAM" id="Phobius"/>
    </source>
</evidence>
<name>A0A4R1RQH4_9FLAO</name>
<accession>A0A4R1RQH4</accession>
<organism evidence="3 4">
    <name type="scientific">Mariniflexile fucanivorans</name>
    <dbReference type="NCBI Taxonomy" id="264023"/>
    <lineage>
        <taxon>Bacteria</taxon>
        <taxon>Pseudomonadati</taxon>
        <taxon>Bacteroidota</taxon>
        <taxon>Flavobacteriia</taxon>
        <taxon>Flavobacteriales</taxon>
        <taxon>Flavobacteriaceae</taxon>
        <taxon>Mariniflexile</taxon>
    </lineage>
</organism>
<feature type="transmembrane region" description="Helical" evidence="2">
    <location>
        <begin position="127"/>
        <end position="148"/>
    </location>
</feature>
<sequence length="498" mass="55994">MEENKSNLSAEESKPNNDKAVDESKKAVHQDIIGLLASIKRFFKDLLDFREDTDRDATIQAIKGDIPFKGATAWILVCSIFVASIGLNANSTAVVIGAMLISPLMGPILGIGLSVSINDIDTLRKSLVNFGVMIFLSVLTAFLFFWLFPLSEESSELLARTQPDIRDVLIAFFGGLALIIARTKRGTIASVIFGVAIATALMPPLCTVGYGLSVAIDYDFAKGMRFALGAMYLFTINTIFIALATFIVVRLLKFPMLKYANSEKRRRISRIAMFLAIIVMIPAMWTFVNVLAESKFEKDATNFIKRELSGLPHADYIIKNSSFKYSADDEVLSSIELNTFGLDEIPESTAALLKHRLKNYDALKNVNLILHQNRSKNLDNLKYMEQIRYRDSIDILSQSQKIVFLEGKLKNLEKLEAQQIPFDELTKEVKINYEDVSRLSYSTVITSNFSKTDTLSVFTVKWKDGSVKEADILKQQDKLGRWLKQRFSLDSLLVKREK</sequence>
<proteinExistence type="predicted"/>
<feature type="compositionally biased region" description="Basic and acidic residues" evidence="1">
    <location>
        <begin position="11"/>
        <end position="23"/>
    </location>
</feature>
<dbReference type="EMBL" id="SLUP01000001">
    <property type="protein sequence ID" value="TCL68663.1"/>
    <property type="molecule type" value="Genomic_DNA"/>
</dbReference>
<reference evidence="3 4" key="1">
    <citation type="submission" date="2019-03" db="EMBL/GenBank/DDBJ databases">
        <title>Genomic Encyclopedia of Type Strains, Phase IV (KMG-IV): sequencing the most valuable type-strain genomes for metagenomic binning, comparative biology and taxonomic classification.</title>
        <authorList>
            <person name="Goeker M."/>
        </authorList>
    </citation>
    <scope>NUCLEOTIDE SEQUENCE [LARGE SCALE GENOMIC DNA]</scope>
    <source>
        <strain evidence="3 4">DSM 18792</strain>
    </source>
</reference>
<gene>
    <name evidence="3" type="ORF">EV196_10180</name>
</gene>
<evidence type="ECO:0000313" key="3">
    <source>
        <dbReference type="EMBL" id="TCL68663.1"/>
    </source>
</evidence>
<feature type="transmembrane region" description="Helical" evidence="2">
    <location>
        <begin position="168"/>
        <end position="184"/>
    </location>
</feature>
<protein>
    <submittedName>
        <fullName evidence="3">Putative hydrophobic protein (TIGR00271 family)</fullName>
    </submittedName>
</protein>
<feature type="transmembrane region" description="Helical" evidence="2">
    <location>
        <begin position="71"/>
        <end position="87"/>
    </location>
</feature>
<evidence type="ECO:0000313" key="4">
    <source>
        <dbReference type="Proteomes" id="UP000295455"/>
    </source>
</evidence>
<feature type="transmembrane region" description="Helical" evidence="2">
    <location>
        <begin position="272"/>
        <end position="292"/>
    </location>
</feature>
<dbReference type="Proteomes" id="UP000295455">
    <property type="component" value="Unassembled WGS sequence"/>
</dbReference>
<comment type="caution">
    <text evidence="3">The sequence shown here is derived from an EMBL/GenBank/DDBJ whole genome shotgun (WGS) entry which is preliminary data.</text>
</comment>